<dbReference type="Gene3D" id="1.25.10.10">
    <property type="entry name" value="Leucine-rich Repeat Variant"/>
    <property type="match status" value="1"/>
</dbReference>
<dbReference type="PANTHER" id="PTHR22781:SF12">
    <property type="entry name" value="AP-3 COMPLEX SUBUNIT DELTA-1"/>
    <property type="match status" value="1"/>
</dbReference>
<evidence type="ECO:0000256" key="5">
    <source>
        <dbReference type="ARBA" id="ARBA00022927"/>
    </source>
</evidence>
<evidence type="ECO:0000313" key="11">
    <source>
        <dbReference type="EMBL" id="VUG19569.1"/>
    </source>
</evidence>
<evidence type="ECO:0000256" key="3">
    <source>
        <dbReference type="ARBA" id="ARBA00022448"/>
    </source>
</evidence>
<dbReference type="Proteomes" id="UP000568158">
    <property type="component" value="Unassembled WGS sequence"/>
</dbReference>
<keyword evidence="4" id="KW-0677">Repeat</keyword>
<sequence length="991" mass="112841">MPSSQMMVRLQPFGISFDQSLESLIKGIRERSKDSEKLAAFLDDSIKECKDDLKDADLEKKSMVILKLAYLEMYGYDMSWCSFNILEVLSSPKFQHKRIGYLAAVQILQRQNNDDALMLMTNQLKKDLNSSNSIECSLAISGIASVVSTELAHDIGGDLVRLLNHSKPFIRKRAVLALYKIFLKYPDSLPMLFDQVVDKLDDPDTSVVSATVNVICELAHANPKNYVSLTPRLFGLMKDTNNNWMVIRLLKLFSSLSLVEPRLKKKLLPEIVHLMCTTDALSLVYECINAILNGNMLDEDDVKVTELIVNKLLGFFKSDDQNLKYVCLLAFIKTCRIHKELIRKHSKILLSCLYDNDLTIRETSLEIVNYLVSEDNIVTVIARLLVQLIPYDEQQARLDDMNDLLVDDYHEEGEKETDKLDEVEEVNYPYKTQKAVDISPKYKLRVVEKIIEICSMKSYQNIPNFDWYLGVLKDVIRLNTDSKIPVIDAMISEQLIDMSIRVPSIRAALVETCINLCFGAEMSEDDIIKFNKGLKGCIWIIGEYYTDYLQGSIDEGQDSDDDDSTKEQNDTQLKATIPQIVDRLASQKFITKLDNFDEGNLTILAYIESACKLFGKYCTLLGKFWSREDFDTVLKLCNALIKWLAQFCLSTNFEVQERAVSFTEIMKLLQDAIVQAMKELKESQTAEAPNIIVSGYTQMFEISAIKPISNALQQRIEQPLDLDLTTSIDENAMSTFISELHNIQEDDVKITRENDSFDAEMYEGQPDLHQENSSESDYNDDTHIQGNSKQEIDRRKKEREEMMKEDPYYITSGKGKKDITNGNNNTMDTQDSIHTEQSIRKHKTRKPRKVKKKKVLILDEEGGNDETALSVPSTERKSSVKKKQNRFLVDSSGLRNIDLQSSDKISGDGTGNNTGEYKVDDAELAEVAELRKKLAETSLDQANKDNNMLLSINTAADTVQVTRKKPKKKKKKKKESNSHKRKSHKNVASIV</sequence>
<dbReference type="Pfam" id="PF01602">
    <property type="entry name" value="Adaptin_N"/>
    <property type="match status" value="1"/>
</dbReference>
<evidence type="ECO:0000313" key="10">
    <source>
        <dbReference type="EMBL" id="KAF6011015.1"/>
    </source>
</evidence>
<dbReference type="InterPro" id="IPR016024">
    <property type="entry name" value="ARM-type_fold"/>
</dbReference>
<reference evidence="10 13" key="2">
    <citation type="journal article" date="2020" name="Appl. Microbiol. Biotechnol.">
        <title>Targeted gene deletion in Brettanomyces bruxellensis with an expression-free CRISPR-Cas9 system.</title>
        <authorList>
            <person name="Varela C."/>
            <person name="Bartel C."/>
            <person name="Onetto C."/>
            <person name="Borneman A."/>
        </authorList>
    </citation>
    <scope>NUCLEOTIDE SEQUENCE [LARGE SCALE GENOMIC DNA]</scope>
    <source>
        <strain evidence="10 13">AWRI1613</strain>
    </source>
</reference>
<dbReference type="InterPro" id="IPR002553">
    <property type="entry name" value="Clathrin/coatomer_adapt-like_N"/>
</dbReference>
<dbReference type="AlphaFoldDB" id="A0A7D9H4J9"/>
<accession>A0A7D9H4J9</accession>
<dbReference type="GO" id="GO:0010008">
    <property type="term" value="C:endosome membrane"/>
    <property type="evidence" value="ECO:0007669"/>
    <property type="project" value="TreeGrafter"/>
</dbReference>
<gene>
    <name evidence="11" type="primary">APL5</name>
    <name evidence="11" type="ORF">DEBR0S5_06150G</name>
    <name evidence="10" type="ORF">HII12_002608</name>
</gene>
<evidence type="ECO:0000259" key="9">
    <source>
        <dbReference type="Pfam" id="PF01602"/>
    </source>
</evidence>
<dbReference type="EMBL" id="CABFWN010000005">
    <property type="protein sequence ID" value="VUG19569.1"/>
    <property type="molecule type" value="Genomic_DNA"/>
</dbReference>
<keyword evidence="3 7" id="KW-0813">Transport</keyword>
<keyword evidence="7" id="KW-0333">Golgi apparatus</keyword>
<feature type="compositionally biased region" description="Basic residues" evidence="8">
    <location>
        <begin position="962"/>
        <end position="985"/>
    </location>
</feature>
<feature type="domain" description="Clathrin/coatomer adaptor adaptin-like N-terminal" evidence="9">
    <location>
        <begin position="46"/>
        <end position="667"/>
    </location>
</feature>
<evidence type="ECO:0000313" key="13">
    <source>
        <dbReference type="Proteomes" id="UP000568158"/>
    </source>
</evidence>
<evidence type="ECO:0000313" key="12">
    <source>
        <dbReference type="Proteomes" id="UP000478008"/>
    </source>
</evidence>
<feature type="compositionally biased region" description="Basic and acidic residues" evidence="8">
    <location>
        <begin position="790"/>
        <end position="807"/>
    </location>
</feature>
<dbReference type="EMBL" id="JABCYN010000025">
    <property type="protein sequence ID" value="KAF6011015.1"/>
    <property type="molecule type" value="Genomic_DNA"/>
</dbReference>
<feature type="compositionally biased region" description="Polar residues" evidence="8">
    <location>
        <begin position="820"/>
        <end position="830"/>
    </location>
</feature>
<feature type="compositionally biased region" description="Polar residues" evidence="8">
    <location>
        <begin position="940"/>
        <end position="961"/>
    </location>
</feature>
<evidence type="ECO:0000256" key="6">
    <source>
        <dbReference type="ARBA" id="ARBA00023136"/>
    </source>
</evidence>
<dbReference type="InterPro" id="IPR011989">
    <property type="entry name" value="ARM-like"/>
</dbReference>
<keyword evidence="6" id="KW-0472">Membrane</keyword>
<comment type="subcellular location">
    <subcellularLocation>
        <location evidence="1">Endomembrane system</location>
    </subcellularLocation>
    <subcellularLocation>
        <location evidence="7">Golgi apparatus</location>
    </subcellularLocation>
</comment>
<dbReference type="GO" id="GO:0005794">
    <property type="term" value="C:Golgi apparatus"/>
    <property type="evidence" value="ECO:0007669"/>
    <property type="project" value="UniProtKB-SubCell"/>
</dbReference>
<feature type="region of interest" description="Disordered" evidence="8">
    <location>
        <begin position="940"/>
        <end position="991"/>
    </location>
</feature>
<dbReference type="InterPro" id="IPR017105">
    <property type="entry name" value="AP3_complex_dsu"/>
</dbReference>
<organism evidence="11 12">
    <name type="scientific">Dekkera bruxellensis</name>
    <name type="common">Brettanomyces custersii</name>
    <dbReference type="NCBI Taxonomy" id="5007"/>
    <lineage>
        <taxon>Eukaryota</taxon>
        <taxon>Fungi</taxon>
        <taxon>Dikarya</taxon>
        <taxon>Ascomycota</taxon>
        <taxon>Saccharomycotina</taxon>
        <taxon>Pichiomycetes</taxon>
        <taxon>Pichiales</taxon>
        <taxon>Pichiaceae</taxon>
        <taxon>Brettanomyces</taxon>
    </lineage>
</organism>
<name>A0A7D9H4J9_DEKBR</name>
<comment type="subunit">
    <text evidence="7">Adaptor protein complex 3 (AP-3) is a heterotetramer.</text>
</comment>
<evidence type="ECO:0000256" key="1">
    <source>
        <dbReference type="ARBA" id="ARBA00004308"/>
    </source>
</evidence>
<feature type="region of interest" description="Disordered" evidence="8">
    <location>
        <begin position="899"/>
        <end position="918"/>
    </location>
</feature>
<dbReference type="GO" id="GO:0006896">
    <property type="term" value="P:Golgi to vacuole transport"/>
    <property type="evidence" value="ECO:0007669"/>
    <property type="project" value="TreeGrafter"/>
</dbReference>
<dbReference type="GO" id="GO:0006623">
    <property type="term" value="P:protein targeting to vacuole"/>
    <property type="evidence" value="ECO:0007669"/>
    <property type="project" value="TreeGrafter"/>
</dbReference>
<feature type="compositionally biased region" description="Basic residues" evidence="8">
    <location>
        <begin position="840"/>
        <end position="852"/>
    </location>
</feature>
<evidence type="ECO:0000256" key="2">
    <source>
        <dbReference type="ARBA" id="ARBA00006613"/>
    </source>
</evidence>
<evidence type="ECO:0000256" key="8">
    <source>
        <dbReference type="SAM" id="MobiDB-lite"/>
    </source>
</evidence>
<dbReference type="GO" id="GO:0030123">
    <property type="term" value="C:AP-3 adaptor complex"/>
    <property type="evidence" value="ECO:0007669"/>
    <property type="project" value="InterPro"/>
</dbReference>
<comment type="function">
    <text evidence="7">Part of the AP-3 complex, an adaptor-related complex which is not clathrin-associated. The complex is associated with the Golgi region as well as more peripheral structures. It facilitates the budding of vesicles from the Golgi membrane.</text>
</comment>
<dbReference type="PIRSF" id="PIRSF037092">
    <property type="entry name" value="AP3_complex_delta"/>
    <property type="match status" value="1"/>
</dbReference>
<dbReference type="PANTHER" id="PTHR22781">
    <property type="entry name" value="DELTA ADAPTIN-RELATED"/>
    <property type="match status" value="1"/>
</dbReference>
<feature type="region of interest" description="Disordered" evidence="8">
    <location>
        <begin position="765"/>
        <end position="852"/>
    </location>
</feature>
<keyword evidence="5 7" id="KW-0653">Protein transport</keyword>
<dbReference type="SUPFAM" id="SSF48371">
    <property type="entry name" value="ARM repeat"/>
    <property type="match status" value="1"/>
</dbReference>
<keyword evidence="12" id="KW-1185">Reference proteome</keyword>
<proteinExistence type="inferred from homology"/>
<dbReference type="Proteomes" id="UP000478008">
    <property type="component" value="Unassembled WGS sequence"/>
</dbReference>
<evidence type="ECO:0000256" key="7">
    <source>
        <dbReference type="PIRNR" id="PIRNR037092"/>
    </source>
</evidence>
<evidence type="ECO:0000256" key="4">
    <source>
        <dbReference type="ARBA" id="ARBA00022737"/>
    </source>
</evidence>
<reference evidence="11 12" key="1">
    <citation type="submission" date="2019-07" db="EMBL/GenBank/DDBJ databases">
        <authorList>
            <person name="Friedrich A."/>
            <person name="Schacherer J."/>
        </authorList>
    </citation>
    <scope>NUCLEOTIDE SEQUENCE [LARGE SCALE GENOMIC DNA]</scope>
</reference>
<protein>
    <recommendedName>
        <fullName evidence="7">AP-3 complex subunit delta</fullName>
    </recommendedName>
</protein>
<comment type="similarity">
    <text evidence="2 7">Belongs to the adaptor complexes large subunit family.</text>
</comment>